<gene>
    <name evidence="1" type="ORF">HNR44_003367</name>
</gene>
<reference evidence="1 2" key="1">
    <citation type="submission" date="2020-08" db="EMBL/GenBank/DDBJ databases">
        <title>Genomic Encyclopedia of Type Strains, Phase IV (KMG-IV): sequencing the most valuable type-strain genomes for metagenomic binning, comparative biology and taxonomic classification.</title>
        <authorList>
            <person name="Goeker M."/>
        </authorList>
    </citation>
    <scope>NUCLEOTIDE SEQUENCE [LARGE SCALE GENOMIC DNA]</scope>
    <source>
        <strain evidence="1 2">DSM 21769</strain>
    </source>
</reference>
<keyword evidence="2" id="KW-1185">Reference proteome</keyword>
<evidence type="ECO:0000313" key="1">
    <source>
        <dbReference type="EMBL" id="MBB6451360.1"/>
    </source>
</evidence>
<accession>A0A841PRE1</accession>
<protein>
    <submittedName>
        <fullName evidence="1">Uncharacterized protein</fullName>
    </submittedName>
</protein>
<dbReference type="AlphaFoldDB" id="A0A841PRE1"/>
<name>A0A841PRE1_9BACL</name>
<sequence>MKVDALRTKDGKVFNFRRGDVEVTDNENWTATFYGVEEQNLLFDAVSSKDPMYFIFETDDGSFEGRAIVADIDSASKENVVKLESSGSLQQQ</sequence>
<organism evidence="1 2">
    <name type="scientific">Geomicrobium halophilum</name>
    <dbReference type="NCBI Taxonomy" id="549000"/>
    <lineage>
        <taxon>Bacteria</taxon>
        <taxon>Bacillati</taxon>
        <taxon>Bacillota</taxon>
        <taxon>Bacilli</taxon>
        <taxon>Bacillales</taxon>
        <taxon>Geomicrobium</taxon>
    </lineage>
</organism>
<proteinExistence type="predicted"/>
<evidence type="ECO:0000313" key="2">
    <source>
        <dbReference type="Proteomes" id="UP000568839"/>
    </source>
</evidence>
<dbReference type="RefSeq" id="WP_184405441.1">
    <property type="nucleotide sequence ID" value="NZ_JACHHJ010000006.1"/>
</dbReference>
<dbReference type="EMBL" id="JACHHJ010000006">
    <property type="protein sequence ID" value="MBB6451360.1"/>
    <property type="molecule type" value="Genomic_DNA"/>
</dbReference>
<comment type="caution">
    <text evidence="1">The sequence shown here is derived from an EMBL/GenBank/DDBJ whole genome shotgun (WGS) entry which is preliminary data.</text>
</comment>
<dbReference type="Proteomes" id="UP000568839">
    <property type="component" value="Unassembled WGS sequence"/>
</dbReference>